<dbReference type="SUPFAM" id="SSF102114">
    <property type="entry name" value="Radical SAM enzymes"/>
    <property type="match status" value="1"/>
</dbReference>
<accession>A0A2M8EJN1</accession>
<dbReference type="Gene3D" id="3.20.20.70">
    <property type="entry name" value="Aldolase class I"/>
    <property type="match status" value="1"/>
</dbReference>
<dbReference type="Pfam" id="PF04055">
    <property type="entry name" value="Radical_SAM"/>
    <property type="match status" value="1"/>
</dbReference>
<keyword evidence="3" id="KW-0408">Iron</keyword>
<evidence type="ECO:0000259" key="5">
    <source>
        <dbReference type="PROSITE" id="PS51918"/>
    </source>
</evidence>
<evidence type="ECO:0000256" key="4">
    <source>
        <dbReference type="ARBA" id="ARBA00023014"/>
    </source>
</evidence>
<reference evidence="7" key="1">
    <citation type="submission" date="2017-09" db="EMBL/GenBank/DDBJ databases">
        <title>Depth-based differentiation of microbial function through sediment-hosted aquifers and enrichment of novel symbionts in the deep terrestrial subsurface.</title>
        <authorList>
            <person name="Probst A.J."/>
            <person name="Ladd B."/>
            <person name="Jarett J.K."/>
            <person name="Geller-Mcgrath D.E."/>
            <person name="Sieber C.M.K."/>
            <person name="Emerson J.B."/>
            <person name="Anantharaman K."/>
            <person name="Thomas B.C."/>
            <person name="Malmstrom R."/>
            <person name="Stieglmeier M."/>
            <person name="Klingl A."/>
            <person name="Woyke T."/>
            <person name="Ryan C.M."/>
            <person name="Banfield J.F."/>
        </authorList>
    </citation>
    <scope>NUCLEOTIDE SEQUENCE [LARGE SCALE GENOMIC DNA]</scope>
</reference>
<name>A0A2M8EJN1_UNCKA</name>
<dbReference type="InterPro" id="IPR058240">
    <property type="entry name" value="rSAM_sf"/>
</dbReference>
<dbReference type="AlphaFoldDB" id="A0A2M8EJN1"/>
<dbReference type="InterPro" id="IPR007197">
    <property type="entry name" value="rSAM"/>
</dbReference>
<comment type="caution">
    <text evidence="6">The sequence shown here is derived from an EMBL/GenBank/DDBJ whole genome shotgun (WGS) entry which is preliminary data.</text>
</comment>
<dbReference type="CDD" id="cd21109">
    <property type="entry name" value="SPASM"/>
    <property type="match status" value="1"/>
</dbReference>
<dbReference type="GO" id="GO:0046872">
    <property type="term" value="F:metal ion binding"/>
    <property type="evidence" value="ECO:0007669"/>
    <property type="project" value="UniProtKB-KW"/>
</dbReference>
<sequence>MKDFLKVATFRVTSRCNNNCKLCFASKNVEEMGFSELTRLFRLLYSKGIKAVLLTGGEPLLREDFKEIVGELKRYSFKIFLETNGDFFFKYKRLISDNIDELAMPVDFPDRSYRNQGNLKAVLRALDYFKRDKRPMIRIGTVATQENIKALSEIGELLKKYPVDIWKIYQFIPQNLNAVRNRHLLEVAQEDFDEATERLKKDFSKFFKVVVYKRKEMNKAYFFINPDGTVFMPVDDGDVFQEERIGNIFEEDIFDRWGKLVSKKNYTGNIKSTFSR</sequence>
<keyword evidence="2" id="KW-0479">Metal-binding</keyword>
<keyword evidence="1" id="KW-0949">S-adenosyl-L-methionine</keyword>
<evidence type="ECO:0000313" key="6">
    <source>
        <dbReference type="EMBL" id="PJC22935.1"/>
    </source>
</evidence>
<keyword evidence="4" id="KW-0411">Iron-sulfur</keyword>
<proteinExistence type="predicted"/>
<evidence type="ECO:0000256" key="1">
    <source>
        <dbReference type="ARBA" id="ARBA00022691"/>
    </source>
</evidence>
<organism evidence="6 7">
    <name type="scientific">candidate division WWE3 bacterium CG_4_9_14_0_2_um_filter_48_10</name>
    <dbReference type="NCBI Taxonomy" id="1975078"/>
    <lineage>
        <taxon>Bacteria</taxon>
        <taxon>Katanobacteria</taxon>
    </lineage>
</organism>
<dbReference type="PANTHER" id="PTHR11228">
    <property type="entry name" value="RADICAL SAM DOMAIN PROTEIN"/>
    <property type="match status" value="1"/>
</dbReference>
<gene>
    <name evidence="6" type="ORF">CO059_00960</name>
</gene>
<dbReference type="GO" id="GO:0003824">
    <property type="term" value="F:catalytic activity"/>
    <property type="evidence" value="ECO:0007669"/>
    <property type="project" value="InterPro"/>
</dbReference>
<dbReference type="SFLD" id="SFLDS00029">
    <property type="entry name" value="Radical_SAM"/>
    <property type="match status" value="1"/>
</dbReference>
<dbReference type="InterPro" id="IPR013785">
    <property type="entry name" value="Aldolase_TIM"/>
</dbReference>
<evidence type="ECO:0000256" key="2">
    <source>
        <dbReference type="ARBA" id="ARBA00022723"/>
    </source>
</evidence>
<dbReference type="Proteomes" id="UP000228781">
    <property type="component" value="Unassembled WGS sequence"/>
</dbReference>
<dbReference type="PANTHER" id="PTHR11228:SF7">
    <property type="entry name" value="PQQA PEPTIDE CYCLASE"/>
    <property type="match status" value="1"/>
</dbReference>
<evidence type="ECO:0000313" key="7">
    <source>
        <dbReference type="Proteomes" id="UP000228781"/>
    </source>
</evidence>
<dbReference type="GO" id="GO:0051536">
    <property type="term" value="F:iron-sulfur cluster binding"/>
    <property type="evidence" value="ECO:0007669"/>
    <property type="project" value="UniProtKB-KW"/>
</dbReference>
<dbReference type="SFLD" id="SFLDG01067">
    <property type="entry name" value="SPASM/twitch_domain_containing"/>
    <property type="match status" value="1"/>
</dbReference>
<dbReference type="InterPro" id="IPR050377">
    <property type="entry name" value="Radical_SAM_PqqE_MftC-like"/>
</dbReference>
<dbReference type="EMBL" id="PFSK01000014">
    <property type="protein sequence ID" value="PJC22935.1"/>
    <property type="molecule type" value="Genomic_DNA"/>
</dbReference>
<dbReference type="PROSITE" id="PS51918">
    <property type="entry name" value="RADICAL_SAM"/>
    <property type="match status" value="1"/>
</dbReference>
<feature type="domain" description="Radical SAM core" evidence="5">
    <location>
        <begin position="2"/>
        <end position="205"/>
    </location>
</feature>
<dbReference type="CDD" id="cd01335">
    <property type="entry name" value="Radical_SAM"/>
    <property type="match status" value="1"/>
</dbReference>
<protein>
    <recommendedName>
        <fullName evidence="5">Radical SAM core domain-containing protein</fullName>
    </recommendedName>
</protein>
<evidence type="ECO:0000256" key="3">
    <source>
        <dbReference type="ARBA" id="ARBA00023004"/>
    </source>
</evidence>